<dbReference type="SUPFAM" id="SSF50939">
    <property type="entry name" value="Sialidases"/>
    <property type="match status" value="1"/>
</dbReference>
<evidence type="ECO:0000256" key="2">
    <source>
        <dbReference type="ARBA" id="ARBA00023157"/>
    </source>
</evidence>
<evidence type="ECO:0000259" key="3">
    <source>
        <dbReference type="SMART" id="SM00560"/>
    </source>
</evidence>
<dbReference type="SMART" id="SM00560">
    <property type="entry name" value="LamGL"/>
    <property type="match status" value="1"/>
</dbReference>
<dbReference type="InterPro" id="IPR036278">
    <property type="entry name" value="Sialidase_sf"/>
</dbReference>
<dbReference type="Pfam" id="PF13385">
    <property type="entry name" value="Laminin_G_3"/>
    <property type="match status" value="1"/>
</dbReference>
<reference evidence="4" key="1">
    <citation type="journal article" date="2015" name="Nature">
        <title>Complex archaea that bridge the gap between prokaryotes and eukaryotes.</title>
        <authorList>
            <person name="Spang A."/>
            <person name="Saw J.H."/>
            <person name="Jorgensen S.L."/>
            <person name="Zaremba-Niedzwiedzka K."/>
            <person name="Martijn J."/>
            <person name="Lind A.E."/>
            <person name="van Eijk R."/>
            <person name="Schleper C."/>
            <person name="Guy L."/>
            <person name="Ettema T.J."/>
        </authorList>
    </citation>
    <scope>NUCLEOTIDE SEQUENCE</scope>
</reference>
<dbReference type="EMBL" id="LAZR01008620">
    <property type="protein sequence ID" value="KKM77581.1"/>
    <property type="molecule type" value="Genomic_DNA"/>
</dbReference>
<gene>
    <name evidence="4" type="ORF">LCGC14_1368540</name>
</gene>
<feature type="non-terminal residue" evidence="4">
    <location>
        <position position="400"/>
    </location>
</feature>
<dbReference type="InterPro" id="IPR006558">
    <property type="entry name" value="LamG-like"/>
</dbReference>
<evidence type="ECO:0000256" key="1">
    <source>
        <dbReference type="ARBA" id="ARBA00022729"/>
    </source>
</evidence>
<comment type="caution">
    <text evidence="4">The sequence shown here is derived from an EMBL/GenBank/DDBJ whole genome shotgun (WGS) entry which is preliminary data.</text>
</comment>
<dbReference type="SUPFAM" id="SSF49899">
    <property type="entry name" value="Concanavalin A-like lectins/glucanases"/>
    <property type="match status" value="1"/>
</dbReference>
<dbReference type="Gene3D" id="2.60.120.200">
    <property type="match status" value="1"/>
</dbReference>
<protein>
    <recommendedName>
        <fullName evidence="3">LamG-like jellyroll fold domain-containing protein</fullName>
    </recommendedName>
</protein>
<dbReference type="AlphaFoldDB" id="A0A0F9KS05"/>
<organism evidence="4">
    <name type="scientific">marine sediment metagenome</name>
    <dbReference type="NCBI Taxonomy" id="412755"/>
    <lineage>
        <taxon>unclassified sequences</taxon>
        <taxon>metagenomes</taxon>
        <taxon>ecological metagenomes</taxon>
    </lineage>
</organism>
<keyword evidence="2" id="KW-1015">Disulfide bond</keyword>
<dbReference type="InterPro" id="IPR013320">
    <property type="entry name" value="ConA-like_dom_sf"/>
</dbReference>
<keyword evidence="1" id="KW-0732">Signal</keyword>
<sequence length="400" mass="41321">MAREFDGASGHIHYGSAASLDSLAVGAAFSLHAWINADTVGEGSTGRIASKRPGGGGGGWLLFTDATASLGFQTIDNGAAVEANQRGSNNECPLNAWHSVVVTYDDNGDRKGHIYVDGSEIAYDTDTAAGVGQNNSDSSGDLTIGQAAGLDTRTFDGEICEVGIWTRVITAAEIAALASGFAPLFFANGIVLYTPLVRNLVDWKGNPPTEAGTIVTAHPTIFLPTSPHVPVPPVVVAPTDGTIYKTWDRFGTVGKLRPATGFAASPAGGRARMNAIGRRVVLDERLVALGKDASPREVSDLLGTGASWSTPVSVTGVTSSDPRIIPVTDQLWFAPSSNGSINAWGWGVGARSKDAGVTWGATPDPGAIGAGGGGIMDVARDAGGRIWCLTHDGHATWTRT</sequence>
<evidence type="ECO:0000313" key="4">
    <source>
        <dbReference type="EMBL" id="KKM77581.1"/>
    </source>
</evidence>
<name>A0A0F9KS05_9ZZZZ</name>
<proteinExistence type="predicted"/>
<accession>A0A0F9KS05</accession>
<feature type="domain" description="LamG-like jellyroll fold" evidence="3">
    <location>
        <begin position="27"/>
        <end position="172"/>
    </location>
</feature>